<reference evidence="2" key="1">
    <citation type="submission" date="2014-09" db="EMBL/GenBank/DDBJ databases">
        <authorList>
            <person name="Mudge J."/>
            <person name="Ramaraj T."/>
            <person name="Lindquist I.E."/>
            <person name="Bharti A.K."/>
            <person name="Sundararajan A."/>
            <person name="Cameron C.T."/>
            <person name="Woodward J.E."/>
            <person name="May G.D."/>
            <person name="Brubaker C."/>
            <person name="Broadhvest J."/>
            <person name="Wilkins T.A."/>
        </authorList>
    </citation>
    <scope>NUCLEOTIDE SEQUENCE</scope>
    <source>
        <strain evidence="2">cv. AKA8401</strain>
    </source>
</reference>
<proteinExistence type="predicted"/>
<evidence type="ECO:0000313" key="2">
    <source>
        <dbReference type="Proteomes" id="UP000032142"/>
    </source>
</evidence>
<dbReference type="EMBL" id="KN396387">
    <property type="protein sequence ID" value="KHG11728.1"/>
    <property type="molecule type" value="Genomic_DNA"/>
</dbReference>
<sequence>MLEWRFRVSLHHLVTGYAGLVSARKIVLPLTWQVSHIQPKGLESLKRSVHTSNDDDDFAELGLPVERVGGVIAKLMTERPQHFVKINGTKKKLNGSPFKEDSCLNIKDVSLKVGNSFVPSLDLENNDSGRSTFRTSSSVTIKNAPSIIDFLELKEAISVFGKVIKVSRRPGPYGLDNWDIEFKRLKSSKKALSVGYITVKKMHLRIWPLQSLETVIVRISNISLETADSTIHSACKLCGSLKGLVRMKEDVVDALFSLKGETDTKSTLKKLNSTVIDESKWLAHLQQSDSPSMAMTENGNAEGDLGFKIGGHLADLEREVLMKKICVEDLHRLHHCVLHLENHPLKAPSTESEL</sequence>
<dbReference type="Proteomes" id="UP000032142">
    <property type="component" value="Unassembled WGS sequence"/>
</dbReference>
<organism evidence="1 2">
    <name type="scientific">Gossypium arboreum</name>
    <name type="common">Tree cotton</name>
    <name type="synonym">Gossypium nanking</name>
    <dbReference type="NCBI Taxonomy" id="29729"/>
    <lineage>
        <taxon>Eukaryota</taxon>
        <taxon>Viridiplantae</taxon>
        <taxon>Streptophyta</taxon>
        <taxon>Embryophyta</taxon>
        <taxon>Tracheophyta</taxon>
        <taxon>Spermatophyta</taxon>
        <taxon>Magnoliopsida</taxon>
        <taxon>eudicotyledons</taxon>
        <taxon>Gunneridae</taxon>
        <taxon>Pentapetalae</taxon>
        <taxon>rosids</taxon>
        <taxon>malvids</taxon>
        <taxon>Malvales</taxon>
        <taxon>Malvaceae</taxon>
        <taxon>Malvoideae</taxon>
        <taxon>Gossypium</taxon>
    </lineage>
</organism>
<dbReference type="AlphaFoldDB" id="A0A0B0NB03"/>
<evidence type="ECO:0000313" key="1">
    <source>
        <dbReference type="EMBL" id="KHG11728.1"/>
    </source>
</evidence>
<protein>
    <submittedName>
        <fullName evidence="1">Putative G3BP-like protein</fullName>
    </submittedName>
</protein>
<keyword evidence="2" id="KW-1185">Reference proteome</keyword>
<name>A0A0B0NB03_GOSAR</name>
<gene>
    <name evidence="1" type="ORF">F383_11950</name>
</gene>
<accession>A0A0B0NB03</accession>